<evidence type="ECO:0000313" key="1">
    <source>
        <dbReference type="EMBL" id="UPK72451.1"/>
    </source>
</evidence>
<name>A0ABY4ICT8_CHIFI</name>
<accession>A0ABY4ICT8</accession>
<dbReference type="EMBL" id="CP095855">
    <property type="protein sequence ID" value="UPK72451.1"/>
    <property type="molecule type" value="Genomic_DNA"/>
</dbReference>
<proteinExistence type="predicted"/>
<organism evidence="1 2">
    <name type="scientific">Chitinophaga filiformis</name>
    <name type="common">Myxococcus filiformis</name>
    <name type="synonym">Flexibacter filiformis</name>
    <dbReference type="NCBI Taxonomy" id="104663"/>
    <lineage>
        <taxon>Bacteria</taxon>
        <taxon>Pseudomonadati</taxon>
        <taxon>Bacteroidota</taxon>
        <taxon>Chitinophagia</taxon>
        <taxon>Chitinophagales</taxon>
        <taxon>Chitinophagaceae</taxon>
        <taxon>Chitinophaga</taxon>
    </lineage>
</organism>
<dbReference type="RefSeq" id="WP_247814641.1">
    <property type="nucleotide sequence ID" value="NZ_CP095855.1"/>
</dbReference>
<dbReference type="Proteomes" id="UP000830198">
    <property type="component" value="Chromosome"/>
</dbReference>
<evidence type="ECO:0000313" key="2">
    <source>
        <dbReference type="Proteomes" id="UP000830198"/>
    </source>
</evidence>
<sequence>MKNASWIAIICILTLNACSKRKSDNMLPEDYGCIKRCYLPVTAHAVSSSDVNTINELFSANQIANGNLRYYGYILDSLQTRYPPYKKYEMQVATVDQYANGVRIFLRSMSYIFLDHKFSSESGEITKGTTLDTAHQLTLPQLRGLFLASLQHDPIAAKYKDSCLKAEFGYYNLNTGISFTPEILVKAWRVTPLNSVYPSEYPEAYYEDNGKLIFYTNGIQTYK</sequence>
<reference evidence="1 2" key="1">
    <citation type="submission" date="2022-04" db="EMBL/GenBank/DDBJ databases">
        <title>The arsenic-methylating capacity of Chitinophaga filiformis YT5 during chitin decomposition.</title>
        <authorList>
            <person name="Chen G."/>
            <person name="Liang Y."/>
        </authorList>
    </citation>
    <scope>NUCLEOTIDE SEQUENCE [LARGE SCALE GENOMIC DNA]</scope>
    <source>
        <strain evidence="1 2">YT5</strain>
    </source>
</reference>
<gene>
    <name evidence="1" type="ORF">MYF79_14255</name>
</gene>
<protein>
    <submittedName>
        <fullName evidence="1">Uncharacterized protein</fullName>
    </submittedName>
</protein>
<keyword evidence="2" id="KW-1185">Reference proteome</keyword>